<accession>A0A2S1LSF6</accession>
<keyword evidence="2" id="KW-0119">Carbohydrate metabolism</keyword>
<dbReference type="SUPFAM" id="SSF51004">
    <property type="entry name" value="C-terminal (heme d1) domain of cytochrome cd1-nitrite reductase"/>
    <property type="match status" value="1"/>
</dbReference>
<dbReference type="KEGG" id="fki:FK004_16395"/>
<feature type="chain" id="PRO_5015483833" evidence="3">
    <location>
        <begin position="20"/>
        <end position="371"/>
    </location>
</feature>
<dbReference type="InterPro" id="IPR015943">
    <property type="entry name" value="WD40/YVTN_repeat-like_dom_sf"/>
</dbReference>
<dbReference type="FunFam" id="2.130.10.10:FF:000306">
    <property type="entry name" value="3-carboxymuconate cyclase"/>
    <property type="match status" value="1"/>
</dbReference>
<dbReference type="GO" id="GO:0006006">
    <property type="term" value="P:glucose metabolic process"/>
    <property type="evidence" value="ECO:0007669"/>
    <property type="project" value="UniProtKB-KW"/>
</dbReference>
<protein>
    <submittedName>
        <fullName evidence="4">6-phosphogluconolactonase</fullName>
    </submittedName>
</protein>
<dbReference type="InterPro" id="IPR011048">
    <property type="entry name" value="Haem_d1_sf"/>
</dbReference>
<keyword evidence="5" id="KW-1185">Reference proteome</keyword>
<evidence type="ECO:0000313" key="4">
    <source>
        <dbReference type="EMBL" id="AWG26693.1"/>
    </source>
</evidence>
<keyword evidence="2" id="KW-0313">Glucose metabolism</keyword>
<evidence type="ECO:0000313" key="5">
    <source>
        <dbReference type="Proteomes" id="UP000244677"/>
    </source>
</evidence>
<dbReference type="InterPro" id="IPR050282">
    <property type="entry name" value="Cycloisomerase_2"/>
</dbReference>
<dbReference type="Gene3D" id="2.130.10.10">
    <property type="entry name" value="YVTN repeat-like/Quinoprotein amine dehydrogenase"/>
    <property type="match status" value="1"/>
</dbReference>
<dbReference type="AlphaFoldDB" id="A0A2S1LSF6"/>
<comment type="similarity">
    <text evidence="1">Belongs to the cycloisomerase 2 family.</text>
</comment>
<organism evidence="4 5">
    <name type="scientific">Flavobacterium kingsejongi</name>
    <dbReference type="NCBI Taxonomy" id="1678728"/>
    <lineage>
        <taxon>Bacteria</taxon>
        <taxon>Pseudomonadati</taxon>
        <taxon>Bacteroidota</taxon>
        <taxon>Flavobacteriia</taxon>
        <taxon>Flavobacteriales</taxon>
        <taxon>Flavobacteriaceae</taxon>
        <taxon>Flavobacterium</taxon>
    </lineage>
</organism>
<gene>
    <name evidence="4" type="ORF">FK004_16395</name>
</gene>
<dbReference type="PANTHER" id="PTHR30344">
    <property type="entry name" value="6-PHOSPHOGLUCONOLACTONASE-RELATED"/>
    <property type="match status" value="1"/>
</dbReference>
<evidence type="ECO:0000256" key="1">
    <source>
        <dbReference type="ARBA" id="ARBA00005564"/>
    </source>
</evidence>
<dbReference type="Pfam" id="PF10282">
    <property type="entry name" value="Lactonase"/>
    <property type="match status" value="1"/>
</dbReference>
<evidence type="ECO:0000256" key="3">
    <source>
        <dbReference type="SAM" id="SignalP"/>
    </source>
</evidence>
<sequence length="371" mass="40517">MKKLSFFPLFFLFFIHATAQQQHYNLLVGTYTNTCESKGIYVYDFDTKTGDFRLKNTSPQTINPSYLALSPEATLVYSVNEEGAKSTVSAFSFNPADGAMKYLNKQDAHGADPCYIIADNNNVITANYSGGTIAVFGRNADGTLTEAKQVIQHQGKGPNAQRQESAHVHMTVFSPDKKFVIANDLGTDKISVYKYDANGGANTLTLDHSFAVKSGSGPRHFAFSPNGKLAYLIHELDGTVTAFQYKKGHFTKIQETTIVAKDFKGDISSADIHISADVKFLYATNRGDANDITIFKISSKGLLSQIGQMSSGGKGPRNFAIDPSGEYVLVGHQYTANIVIFKRDKKTGLLRPTGKEIEVCAPVCLVFTPVK</sequence>
<keyword evidence="3" id="KW-0732">Signal</keyword>
<dbReference type="RefSeq" id="WP_108738196.1">
    <property type="nucleotide sequence ID" value="NZ_CP020919.1"/>
</dbReference>
<proteinExistence type="inferred from homology"/>
<dbReference type="OrthoDB" id="9790815at2"/>
<feature type="signal peptide" evidence="3">
    <location>
        <begin position="1"/>
        <end position="19"/>
    </location>
</feature>
<dbReference type="GO" id="GO:0017057">
    <property type="term" value="F:6-phosphogluconolactonase activity"/>
    <property type="evidence" value="ECO:0007669"/>
    <property type="project" value="TreeGrafter"/>
</dbReference>
<dbReference type="Proteomes" id="UP000244677">
    <property type="component" value="Chromosome"/>
</dbReference>
<name>A0A2S1LSF6_9FLAO</name>
<reference evidence="4 5" key="1">
    <citation type="submission" date="2017-04" db="EMBL/GenBank/DDBJ databases">
        <title>Complete genome sequence of Flavobacterium kingsejong AJ004.</title>
        <authorList>
            <person name="Lee P.C."/>
        </authorList>
    </citation>
    <scope>NUCLEOTIDE SEQUENCE [LARGE SCALE GENOMIC DNA]</scope>
    <source>
        <strain evidence="4 5">AJ004</strain>
    </source>
</reference>
<dbReference type="EMBL" id="CP020919">
    <property type="protein sequence ID" value="AWG26693.1"/>
    <property type="molecule type" value="Genomic_DNA"/>
</dbReference>
<evidence type="ECO:0000256" key="2">
    <source>
        <dbReference type="ARBA" id="ARBA00022526"/>
    </source>
</evidence>
<dbReference type="PANTHER" id="PTHR30344:SF1">
    <property type="entry name" value="6-PHOSPHOGLUCONOLACTONASE"/>
    <property type="match status" value="1"/>
</dbReference>
<dbReference type="InterPro" id="IPR019405">
    <property type="entry name" value="Lactonase_7-beta_prop"/>
</dbReference>